<dbReference type="AlphaFoldDB" id="A0A6B0U968"/>
<feature type="region of interest" description="Disordered" evidence="1">
    <location>
        <begin position="43"/>
        <end position="69"/>
    </location>
</feature>
<reference evidence="2" key="1">
    <citation type="submission" date="2019-12" db="EMBL/GenBank/DDBJ databases">
        <title>An insight into the sialome of adult female Ixodes ricinus ticks feeding for 6 days.</title>
        <authorList>
            <person name="Perner J."/>
            <person name="Ribeiro J.M.C."/>
        </authorList>
    </citation>
    <scope>NUCLEOTIDE SEQUENCE</scope>
    <source>
        <strain evidence="2">Semi-engorged</strain>
        <tissue evidence="2">Salivary glands</tissue>
    </source>
</reference>
<dbReference type="EMBL" id="GIFC01000480">
    <property type="protein sequence ID" value="MXU82563.1"/>
    <property type="molecule type" value="Transcribed_RNA"/>
</dbReference>
<organism evidence="2">
    <name type="scientific">Ixodes ricinus</name>
    <name type="common">Common tick</name>
    <name type="synonym">Acarus ricinus</name>
    <dbReference type="NCBI Taxonomy" id="34613"/>
    <lineage>
        <taxon>Eukaryota</taxon>
        <taxon>Metazoa</taxon>
        <taxon>Ecdysozoa</taxon>
        <taxon>Arthropoda</taxon>
        <taxon>Chelicerata</taxon>
        <taxon>Arachnida</taxon>
        <taxon>Acari</taxon>
        <taxon>Parasitiformes</taxon>
        <taxon>Ixodida</taxon>
        <taxon>Ixodoidea</taxon>
        <taxon>Ixodidae</taxon>
        <taxon>Ixodinae</taxon>
        <taxon>Ixodes</taxon>
    </lineage>
</organism>
<name>A0A6B0U968_IXORI</name>
<evidence type="ECO:0000313" key="2">
    <source>
        <dbReference type="EMBL" id="MXU82563.1"/>
    </source>
</evidence>
<sequence length="69" mass="8014">MRTRARSLLCLCHLLPRAARDTGLVHWRILRCLPDKRKHIEGLHTSGHRARPIPPRTQGLRVSSSKRHH</sequence>
<protein>
    <submittedName>
        <fullName evidence="2">Putative secreted protein</fullName>
    </submittedName>
</protein>
<proteinExistence type="predicted"/>
<evidence type="ECO:0000256" key="1">
    <source>
        <dbReference type="SAM" id="MobiDB-lite"/>
    </source>
</evidence>
<accession>A0A6B0U968</accession>